<evidence type="ECO:0000313" key="4">
    <source>
        <dbReference type="Proteomes" id="UP001596395"/>
    </source>
</evidence>
<proteinExistence type="predicted"/>
<evidence type="ECO:0000256" key="2">
    <source>
        <dbReference type="SAM" id="Phobius"/>
    </source>
</evidence>
<feature type="region of interest" description="Disordered" evidence="1">
    <location>
        <begin position="1"/>
        <end position="47"/>
    </location>
</feature>
<feature type="transmembrane region" description="Helical" evidence="2">
    <location>
        <begin position="121"/>
        <end position="146"/>
    </location>
</feature>
<organism evidence="3 4">
    <name type="scientific">Halorubellus litoreus</name>
    <dbReference type="NCBI Taxonomy" id="755308"/>
    <lineage>
        <taxon>Archaea</taxon>
        <taxon>Methanobacteriati</taxon>
        <taxon>Methanobacteriota</taxon>
        <taxon>Stenosarchaea group</taxon>
        <taxon>Halobacteria</taxon>
        <taxon>Halobacteriales</taxon>
        <taxon>Halorubellaceae</taxon>
        <taxon>Halorubellus</taxon>
    </lineage>
</organism>
<feature type="compositionally biased region" description="Basic and acidic residues" evidence="1">
    <location>
        <begin position="1"/>
        <end position="41"/>
    </location>
</feature>
<comment type="caution">
    <text evidence="3">The sequence shown here is derived from an EMBL/GenBank/DDBJ whole genome shotgun (WGS) entry which is preliminary data.</text>
</comment>
<protein>
    <recommendedName>
        <fullName evidence="5">Energy-coupling factor transport system substrate-specific component</fullName>
    </recommendedName>
</protein>
<dbReference type="AlphaFoldDB" id="A0ABD5VD98"/>
<dbReference type="EMBL" id="JBHSXN010000001">
    <property type="protein sequence ID" value="MFC6952017.1"/>
    <property type="molecule type" value="Genomic_DNA"/>
</dbReference>
<evidence type="ECO:0000256" key="1">
    <source>
        <dbReference type="SAM" id="MobiDB-lite"/>
    </source>
</evidence>
<dbReference type="Proteomes" id="UP001596395">
    <property type="component" value="Unassembled WGS sequence"/>
</dbReference>
<name>A0ABD5VD98_9EURY</name>
<sequence>MTVTEAVREQHERDGRGGRDAADDRGDGDRGGGGDEPRGPDPSKPVRRAFGVVSRRPVLLFAFALAAVVVAAADVARILDPVGNATPNVIGGGLSFSFLAYPTGTRVTMVTPGSLVGLQPWWLLATVVLGAIGPLAAGVATTWTVARAANREVTVERALATTTYVVAVAAAWHASVWLLEVFPAAVAPLLLVGLWLSARLFPAPALAALDLSPLDAASEAYALTRGRAFGCFLSVLGAGTLGSLLADLGTVAAISQSDPKFALGTVLSYTFAGAIGAVAATIYAVEAREEREQWRAAREERQQGRAGSEDERRNGN</sequence>
<evidence type="ECO:0000313" key="3">
    <source>
        <dbReference type="EMBL" id="MFC6952017.1"/>
    </source>
</evidence>
<keyword evidence="2" id="KW-0472">Membrane</keyword>
<accession>A0ABD5VD98</accession>
<keyword evidence="2" id="KW-1133">Transmembrane helix</keyword>
<keyword evidence="4" id="KW-1185">Reference proteome</keyword>
<gene>
    <name evidence="3" type="ORF">ACFQGB_03995</name>
</gene>
<feature type="transmembrane region" description="Helical" evidence="2">
    <location>
        <begin position="266"/>
        <end position="285"/>
    </location>
</feature>
<feature type="region of interest" description="Disordered" evidence="1">
    <location>
        <begin position="293"/>
        <end position="316"/>
    </location>
</feature>
<feature type="transmembrane region" description="Helical" evidence="2">
    <location>
        <begin position="229"/>
        <end position="254"/>
    </location>
</feature>
<reference evidence="3 4" key="1">
    <citation type="journal article" date="2019" name="Int. J. Syst. Evol. Microbiol.">
        <title>The Global Catalogue of Microorganisms (GCM) 10K type strain sequencing project: providing services to taxonomists for standard genome sequencing and annotation.</title>
        <authorList>
            <consortium name="The Broad Institute Genomics Platform"/>
            <consortium name="The Broad Institute Genome Sequencing Center for Infectious Disease"/>
            <person name="Wu L."/>
            <person name="Ma J."/>
        </authorList>
    </citation>
    <scope>NUCLEOTIDE SEQUENCE [LARGE SCALE GENOMIC DNA]</scope>
    <source>
        <strain evidence="3 4">GX26</strain>
    </source>
</reference>
<feature type="transmembrane region" description="Helical" evidence="2">
    <location>
        <begin position="158"/>
        <end position="179"/>
    </location>
</feature>
<evidence type="ECO:0008006" key="5">
    <source>
        <dbReference type="Google" id="ProtNLM"/>
    </source>
</evidence>
<dbReference type="RefSeq" id="WP_336349015.1">
    <property type="nucleotide sequence ID" value="NZ_JAZAQL010000001.1"/>
</dbReference>
<keyword evidence="2" id="KW-0812">Transmembrane</keyword>
<feature type="transmembrane region" description="Helical" evidence="2">
    <location>
        <begin position="185"/>
        <end position="209"/>
    </location>
</feature>
<feature type="transmembrane region" description="Helical" evidence="2">
    <location>
        <begin position="58"/>
        <end position="79"/>
    </location>
</feature>